<evidence type="ECO:0000256" key="14">
    <source>
        <dbReference type="ARBA" id="ARBA00023172"/>
    </source>
</evidence>
<dbReference type="Pfam" id="PF05754">
    <property type="entry name" value="DUF834"/>
    <property type="match status" value="1"/>
</dbReference>
<dbReference type="InterPro" id="IPR005162">
    <property type="entry name" value="Retrotrans_gag_dom"/>
</dbReference>
<dbReference type="Pfam" id="PF17921">
    <property type="entry name" value="Integrase_H2C2"/>
    <property type="match status" value="1"/>
</dbReference>
<dbReference type="PANTHER" id="PTHR37984:SF5">
    <property type="entry name" value="PROTEIN NYNRIN-LIKE"/>
    <property type="match status" value="1"/>
</dbReference>
<evidence type="ECO:0000256" key="2">
    <source>
        <dbReference type="ARBA" id="ARBA00022679"/>
    </source>
</evidence>
<keyword evidence="5" id="KW-0479">Metal-binding</keyword>
<keyword evidence="8" id="KW-0378">Hydrolase</keyword>
<feature type="domain" description="CCHC-type" evidence="19">
    <location>
        <begin position="513"/>
        <end position="528"/>
    </location>
</feature>
<keyword evidence="9" id="KW-0460">Magnesium</keyword>
<evidence type="ECO:0000256" key="13">
    <source>
        <dbReference type="ARBA" id="ARBA00023125"/>
    </source>
</evidence>
<dbReference type="InterPro" id="IPR041577">
    <property type="entry name" value="RT_RNaseH_2"/>
</dbReference>
<evidence type="ECO:0000256" key="12">
    <source>
        <dbReference type="ARBA" id="ARBA00022932"/>
    </source>
</evidence>
<dbReference type="InterPro" id="IPR050951">
    <property type="entry name" value="Retrovirus_Pol_polyprotein"/>
</dbReference>
<evidence type="ECO:0000256" key="18">
    <source>
        <dbReference type="SAM" id="MobiDB-lite"/>
    </source>
</evidence>
<keyword evidence="11" id="KW-0695">RNA-directed DNA polymerase</keyword>
<dbReference type="FunFam" id="3.30.420.10:FF:000032">
    <property type="entry name" value="Retrovirus-related Pol polyprotein from transposon 297-like Protein"/>
    <property type="match status" value="1"/>
</dbReference>
<dbReference type="InterPro" id="IPR021109">
    <property type="entry name" value="Peptidase_aspartic_dom_sf"/>
</dbReference>
<evidence type="ECO:0000256" key="3">
    <source>
        <dbReference type="ARBA" id="ARBA00022695"/>
    </source>
</evidence>
<dbReference type="SUPFAM" id="SSF50630">
    <property type="entry name" value="Acid proteases"/>
    <property type="match status" value="1"/>
</dbReference>
<dbReference type="InterPro" id="IPR008552">
    <property type="entry name" value="DUF834"/>
</dbReference>
<keyword evidence="10" id="KW-0229">DNA integration</keyword>
<dbReference type="Pfam" id="PF08284">
    <property type="entry name" value="RVP_2"/>
    <property type="match status" value="1"/>
</dbReference>
<keyword evidence="6" id="KW-0064">Aspartyl protease</keyword>
<evidence type="ECO:0000313" key="21">
    <source>
        <dbReference type="EMBL" id="CAE75972.1"/>
    </source>
</evidence>
<dbReference type="PROSITE" id="PS50994">
    <property type="entry name" value="INTEGRASE"/>
    <property type="match status" value="1"/>
</dbReference>
<evidence type="ECO:0000256" key="7">
    <source>
        <dbReference type="ARBA" id="ARBA00022759"/>
    </source>
</evidence>
<dbReference type="PROSITE" id="PS50158">
    <property type="entry name" value="ZF_CCHC"/>
    <property type="match status" value="1"/>
</dbReference>
<keyword evidence="3" id="KW-0548">Nucleotidyltransferase</keyword>
<dbReference type="InterPro" id="IPR001878">
    <property type="entry name" value="Znf_CCHC"/>
</dbReference>
<dbReference type="GO" id="GO:0003887">
    <property type="term" value="F:DNA-directed DNA polymerase activity"/>
    <property type="evidence" value="ECO:0007669"/>
    <property type="project" value="UniProtKB-KW"/>
</dbReference>
<dbReference type="InterPro" id="IPR041588">
    <property type="entry name" value="Integrase_H2C2"/>
</dbReference>
<sequence length="1430" mass="162352">MTETATRAEEGGGAARVDGVNGAPAVGDRNGEVDEVGEDAAKPKEAAPRWEVVRGDDGGGPELGGDGGERERWRELDSGGERGRSSRSPSAACRPPTVAPRRRSSPSPPMAGHPPNHHGEGMIDFVAELARMTLVVGYPNAPEYTTVPPLSGELPHRVRLEVHGYVGTCLANMVVEASGGTADHACQEAAYLMMARLRERHNYILHDTAYRFHPRRASGDDVSTLRPTAGENDTTFGYMCAVMRGMDRMHSDLHKASKALNDGKLMRIVALKDEIARLKRENAQLKGLPAPGGVRIRTTPRKSTTAPEKVAFATHQLQGPASAWWDNHMATRPPGTEVTWEEFCRSFRKAQVPDGVVAQKKREFRALHQGNRTVTEYLHEFNHLARYAPEDVRTDAEKQEKFMVGLDDELTNQLISGDYADFEGLVDKAIRQEDQRNKMDRKRKAAQFRAHQGSHQRPRFTPGQQGGPTTMIVRQYRPFNPSNFHQGASGSQDHHGGPSAQVKKETGTKPGTCFNCGELGHFADKCPKPRRAGPRFVQARVNHASAEEAPEVVLGTFPVNSIPTIVLFDYGATHSFISKKFVRMHGLVREELSTPMWVHTPGNSSTSVQFSPSITIEIQRSSFLANLILLESKDLDVILGMDWLTKFKGVIDCANRTVTLTNEKRETVVYKSPDSPKQWVSLNQIEVEIPVVTEEKNSRKLEEIPIVCEYPEVFPEYLTTMPPKREIEFRIDLAPGTAPIYKRPYRMAANELAEVKKQVDEQLQKGYIRPSTSPWGAPVIFVEKKNKTKRMIARPMTQLLKKDENFKWTAECDKSFEELKKKLVSAPVLILLDQMKDFQVYCDVSRHGLGCVLMQEGRVVVYASRQLRPHEGNYPTHDLELAAVVHALKIWRHYLIGNRCEVYTDHKNYDMSIHYHPGKANVVADALSRKSYCTALCIEGMCEELRQEFEHLNVGIVEHGFVAALEARPTLVDQVREAQVNDPEIAKLKKNMRVGKARDFLEDEHGTIWLGERLCVPDDKELKDLILTEAHQTQYSIHPGSTKMYQDLKEKFWWVRMRREIAEFVALCDVCQRVKAEHQRPAGLLQPLQIPEWKWEEIGMDFITGLPRTSSSHDSIWVVVDRLIKVAHFIPVHTTYTGKRLAELYLSRIMCLHGVPKKIVSDRGSQFTSKFWQKLQEELGTRLNFRSAYHPQTDGQTERVNQILEDMLRACALDFGGAWDKSLPYAEFSYNNSYQASLQMAPFEALYGRKCRTPLFWDQTGEHQLFGTEVLAEAKEKVRTIRERLRIAQSRQKSYADNRRRELTFEAGDYVYLRVTPLRGVHRFQTKGKLAPCFVGPYKILERRGEVAYQLELPSNMIGIHDVFHVSQLKKCLRVPEEQADSEHIDIQEDLTYVEKPVRILDTSERRTRNKVTRFCRVQWSHHSEEEATW</sequence>
<dbReference type="InterPro" id="IPR056924">
    <property type="entry name" value="SH3_Tf2-1"/>
</dbReference>
<evidence type="ECO:0000256" key="16">
    <source>
        <dbReference type="PROSITE-ProRule" id="PRU00047"/>
    </source>
</evidence>
<dbReference type="GO" id="GO:0015074">
    <property type="term" value="P:DNA integration"/>
    <property type="evidence" value="ECO:0007669"/>
    <property type="project" value="UniProtKB-KW"/>
</dbReference>
<dbReference type="GO" id="GO:0003677">
    <property type="term" value="F:DNA binding"/>
    <property type="evidence" value="ECO:0007669"/>
    <property type="project" value="UniProtKB-KW"/>
</dbReference>
<dbReference type="InterPro" id="IPR036397">
    <property type="entry name" value="RNaseH_sf"/>
</dbReference>
<dbReference type="InterPro" id="IPR012337">
    <property type="entry name" value="RNaseH-like_sf"/>
</dbReference>
<keyword evidence="16" id="KW-0862">Zinc</keyword>
<dbReference type="PANTHER" id="PTHR37984">
    <property type="entry name" value="PROTEIN CBG26694"/>
    <property type="match status" value="1"/>
</dbReference>
<feature type="domain" description="Integrase catalytic" evidence="20">
    <location>
        <begin position="1087"/>
        <end position="1250"/>
    </location>
</feature>
<dbReference type="Pfam" id="PF03732">
    <property type="entry name" value="Retrotrans_gag"/>
    <property type="match status" value="1"/>
</dbReference>
<evidence type="ECO:0000256" key="9">
    <source>
        <dbReference type="ARBA" id="ARBA00022842"/>
    </source>
</evidence>
<dbReference type="GO" id="GO:0006310">
    <property type="term" value="P:DNA recombination"/>
    <property type="evidence" value="ECO:0007669"/>
    <property type="project" value="UniProtKB-KW"/>
</dbReference>
<dbReference type="GO" id="GO:0004190">
    <property type="term" value="F:aspartic-type endopeptidase activity"/>
    <property type="evidence" value="ECO:0007669"/>
    <property type="project" value="UniProtKB-KW"/>
</dbReference>
<dbReference type="GO" id="GO:0008270">
    <property type="term" value="F:zinc ion binding"/>
    <property type="evidence" value="ECO:0007669"/>
    <property type="project" value="UniProtKB-KW"/>
</dbReference>
<keyword evidence="1" id="KW-0645">Protease</keyword>
<dbReference type="Gene3D" id="3.10.10.10">
    <property type="entry name" value="HIV Type 1 Reverse Transcriptase, subunit A, domain 1"/>
    <property type="match status" value="1"/>
</dbReference>
<evidence type="ECO:0000256" key="5">
    <source>
        <dbReference type="ARBA" id="ARBA00022723"/>
    </source>
</evidence>
<keyword evidence="2" id="KW-0808">Transferase</keyword>
<feature type="compositionally biased region" description="Basic and acidic residues" evidence="18">
    <location>
        <begin position="67"/>
        <end position="84"/>
    </location>
</feature>
<dbReference type="Gene3D" id="2.40.70.10">
    <property type="entry name" value="Acid Proteases"/>
    <property type="match status" value="1"/>
</dbReference>
<keyword evidence="12" id="KW-0239">DNA-directed DNA polymerase</keyword>
<evidence type="ECO:0000259" key="20">
    <source>
        <dbReference type="PROSITE" id="PS50994"/>
    </source>
</evidence>
<feature type="coiled-coil region" evidence="17">
    <location>
        <begin position="261"/>
        <end position="288"/>
    </location>
</feature>
<dbReference type="Pfam" id="PF00098">
    <property type="entry name" value="zf-CCHC"/>
    <property type="match status" value="1"/>
</dbReference>
<dbReference type="Gene3D" id="4.10.60.10">
    <property type="entry name" value="Zinc finger, CCHC-type"/>
    <property type="match status" value="1"/>
</dbReference>
<protein>
    <submittedName>
        <fullName evidence="21">B1160F02.3 protein</fullName>
    </submittedName>
</protein>
<keyword evidence="4" id="KW-0540">Nuclease</keyword>
<evidence type="ECO:0000256" key="8">
    <source>
        <dbReference type="ARBA" id="ARBA00022801"/>
    </source>
</evidence>
<evidence type="ECO:0000256" key="10">
    <source>
        <dbReference type="ARBA" id="ARBA00022908"/>
    </source>
</evidence>
<feature type="compositionally biased region" description="Basic and acidic residues" evidence="18">
    <location>
        <begin position="492"/>
        <end position="507"/>
    </location>
</feature>
<dbReference type="Gene3D" id="3.30.420.10">
    <property type="entry name" value="Ribonuclease H-like superfamily/Ribonuclease H"/>
    <property type="match status" value="1"/>
</dbReference>
<keyword evidence="14" id="KW-0233">DNA recombination</keyword>
<evidence type="ECO:0000313" key="22">
    <source>
        <dbReference type="Proteomes" id="UP000000763"/>
    </source>
</evidence>
<keyword evidence="13" id="KW-0238">DNA-binding</keyword>
<evidence type="ECO:0000259" key="19">
    <source>
        <dbReference type="PROSITE" id="PS50158"/>
    </source>
</evidence>
<dbReference type="EMBL" id="BX842604">
    <property type="protein sequence ID" value="CAE75972.1"/>
    <property type="molecule type" value="Genomic_DNA"/>
</dbReference>
<dbReference type="SMART" id="SM00343">
    <property type="entry name" value="ZnF_C2HC"/>
    <property type="match status" value="1"/>
</dbReference>
<keyword evidence="16" id="KW-0863">Zinc-finger</keyword>
<evidence type="ECO:0000256" key="1">
    <source>
        <dbReference type="ARBA" id="ARBA00022670"/>
    </source>
</evidence>
<feature type="compositionally biased region" description="Basic and acidic residues" evidence="18">
    <location>
        <begin position="1"/>
        <end position="10"/>
    </location>
</feature>
<feature type="region of interest" description="Disordered" evidence="18">
    <location>
        <begin position="1"/>
        <end position="120"/>
    </location>
</feature>
<feature type="compositionally biased region" description="Basic residues" evidence="18">
    <location>
        <begin position="439"/>
        <end position="458"/>
    </location>
</feature>
<keyword evidence="7" id="KW-0255">Endonuclease</keyword>
<feature type="region of interest" description="Disordered" evidence="18">
    <location>
        <begin position="433"/>
        <end position="467"/>
    </location>
</feature>
<keyword evidence="17" id="KW-0175">Coiled coil</keyword>
<gene>
    <name evidence="21" type="primary">B1160F02.3</name>
</gene>
<dbReference type="GO" id="GO:0004519">
    <property type="term" value="F:endonuclease activity"/>
    <property type="evidence" value="ECO:0007669"/>
    <property type="project" value="UniProtKB-KW"/>
</dbReference>
<dbReference type="Gene3D" id="1.10.340.70">
    <property type="match status" value="1"/>
</dbReference>
<dbReference type="CDD" id="cd09274">
    <property type="entry name" value="RNase_HI_RT_Ty3"/>
    <property type="match status" value="1"/>
</dbReference>
<evidence type="ECO:0000256" key="6">
    <source>
        <dbReference type="ARBA" id="ARBA00022750"/>
    </source>
</evidence>
<dbReference type="SUPFAM" id="SSF53098">
    <property type="entry name" value="Ribonuclease H-like"/>
    <property type="match status" value="1"/>
</dbReference>
<dbReference type="InterPro" id="IPR043502">
    <property type="entry name" value="DNA/RNA_pol_sf"/>
</dbReference>
<accession>Q6MWH3</accession>
<dbReference type="GO" id="GO:0003964">
    <property type="term" value="F:RNA-directed DNA polymerase activity"/>
    <property type="evidence" value="ECO:0007669"/>
    <property type="project" value="UniProtKB-KW"/>
</dbReference>
<feature type="compositionally biased region" description="Polar residues" evidence="18">
    <location>
        <begin position="480"/>
        <end position="491"/>
    </location>
</feature>
<dbReference type="Pfam" id="PF17919">
    <property type="entry name" value="RT_RNaseH_2"/>
    <property type="match status" value="1"/>
</dbReference>
<proteinExistence type="predicted"/>
<keyword evidence="15" id="KW-0511">Multifunctional enzyme</keyword>
<feature type="compositionally biased region" description="Basic and acidic residues" evidence="18">
    <location>
        <begin position="39"/>
        <end position="57"/>
    </location>
</feature>
<dbReference type="Proteomes" id="UP000000763">
    <property type="component" value="Chromosome 4"/>
</dbReference>
<dbReference type="GO" id="GO:0006508">
    <property type="term" value="P:proteolysis"/>
    <property type="evidence" value="ECO:0007669"/>
    <property type="project" value="UniProtKB-KW"/>
</dbReference>
<reference evidence="22" key="1">
    <citation type="journal article" date="2005" name="Nature">
        <title>The map-based sequence of the rice genome.</title>
        <authorList>
            <consortium name="International rice genome sequencing project (IRGSP)"/>
            <person name="Matsumoto T."/>
            <person name="Wu J."/>
            <person name="Kanamori H."/>
            <person name="Katayose Y."/>
            <person name="Fujisawa M."/>
            <person name="Namiki N."/>
            <person name="Mizuno H."/>
            <person name="Yamamoto K."/>
            <person name="Antonio B.A."/>
            <person name="Baba T."/>
            <person name="Sakata K."/>
            <person name="Nagamura Y."/>
            <person name="Aoki H."/>
            <person name="Arikawa K."/>
            <person name="Arita K."/>
            <person name="Bito T."/>
            <person name="Chiden Y."/>
            <person name="Fujitsuka N."/>
            <person name="Fukunaka R."/>
            <person name="Hamada M."/>
            <person name="Harada C."/>
            <person name="Hayashi A."/>
            <person name="Hijishita S."/>
            <person name="Honda M."/>
            <person name="Hosokawa S."/>
            <person name="Ichikawa Y."/>
            <person name="Idonuma A."/>
            <person name="Iijima M."/>
            <person name="Ikeda M."/>
            <person name="Ikeno M."/>
            <person name="Ito K."/>
            <person name="Ito S."/>
            <person name="Ito T."/>
            <person name="Ito Y."/>
            <person name="Ito Y."/>
            <person name="Iwabuchi A."/>
            <person name="Kamiya K."/>
            <person name="Karasawa W."/>
            <person name="Kurita K."/>
            <person name="Katagiri S."/>
            <person name="Kikuta A."/>
            <person name="Kobayashi H."/>
            <person name="Kobayashi N."/>
            <person name="Machita K."/>
            <person name="Maehara T."/>
            <person name="Masukawa M."/>
            <person name="Mizubayashi T."/>
            <person name="Mukai Y."/>
            <person name="Nagasaki H."/>
            <person name="Nagata Y."/>
            <person name="Naito S."/>
            <person name="Nakashima M."/>
            <person name="Nakama Y."/>
            <person name="Nakamichi Y."/>
            <person name="Nakamura M."/>
            <person name="Meguro A."/>
            <person name="Negishi M."/>
            <person name="Ohta I."/>
            <person name="Ohta T."/>
            <person name="Okamoto M."/>
            <person name="Ono N."/>
            <person name="Saji S."/>
            <person name="Sakaguchi M."/>
            <person name="Sakai K."/>
            <person name="Shibata M."/>
            <person name="Shimokawa T."/>
            <person name="Song J."/>
            <person name="Takazaki Y."/>
            <person name="Terasawa K."/>
            <person name="Tsugane M."/>
            <person name="Tsuji K."/>
            <person name="Ueda S."/>
            <person name="Waki K."/>
            <person name="Yamagata H."/>
            <person name="Yamamoto M."/>
            <person name="Yamamoto S."/>
            <person name="Yamane H."/>
            <person name="Yoshiki S."/>
            <person name="Yoshihara R."/>
            <person name="Yukawa K."/>
            <person name="Zhong H."/>
            <person name="Yano M."/>
            <person name="Yuan Q."/>
            <person name="Ouyang S."/>
            <person name="Liu J."/>
            <person name="Jones K.M."/>
            <person name="Gansberger K."/>
            <person name="Moffat K."/>
            <person name="Hill J."/>
            <person name="Bera J."/>
            <person name="Fadrosh D."/>
            <person name="Jin S."/>
            <person name="Johri S."/>
            <person name="Kim M."/>
            <person name="Overton L."/>
            <person name="Reardon M."/>
            <person name="Tsitrin T."/>
            <person name="Vuong H."/>
            <person name="Weaver B."/>
            <person name="Ciecko A."/>
            <person name="Tallon L."/>
            <person name="Jackson J."/>
            <person name="Pai G."/>
            <person name="Aken S.V."/>
            <person name="Utterback T."/>
            <person name="Reidmuller S."/>
            <person name="Feldblyum T."/>
            <person name="Hsiao J."/>
            <person name="Zismann V."/>
            <person name="Iobst S."/>
            <person name="de Vazeille A.R."/>
            <person name="Buell C.R."/>
            <person name="Ying K."/>
            <person name="Li Y."/>
            <person name="Lu T."/>
            <person name="Huang Y."/>
            <person name="Zhao Q."/>
            <person name="Feng Q."/>
            <person name="Zhang L."/>
            <person name="Zhu J."/>
            <person name="Weng Q."/>
            <person name="Mu J."/>
            <person name="Lu Y."/>
            <person name="Fan D."/>
            <person name="Liu Y."/>
            <person name="Guan J."/>
            <person name="Zhang Y."/>
            <person name="Yu S."/>
            <person name="Liu X."/>
            <person name="Zhang Y."/>
            <person name="Hong G."/>
            <person name="Han B."/>
            <person name="Choisne N."/>
            <person name="Demange N."/>
            <person name="Orjeda G."/>
            <person name="Samain S."/>
            <person name="Cattolico L."/>
            <person name="Pelletier E."/>
            <person name="Couloux A."/>
            <person name="Segurens B."/>
            <person name="Wincker P."/>
            <person name="D'Hont A."/>
            <person name="Scarpelli C."/>
            <person name="Weissenbach J."/>
            <person name="Salanoubat M."/>
            <person name="Quetier F."/>
            <person name="Yu Y."/>
            <person name="Kim H.R."/>
            <person name="Rambo T."/>
            <person name="Currie J."/>
            <person name="Collura K."/>
            <person name="Luo M."/>
            <person name="Yang T."/>
            <person name="Ammiraju J.S.S."/>
            <person name="Engler F."/>
            <person name="Soderlund C."/>
            <person name="Wing R.A."/>
            <person name="Palmer L.E."/>
            <person name="de la Bastide M."/>
            <person name="Spiegel L."/>
            <person name="Nascimento L."/>
            <person name="Zutavern T."/>
            <person name="O'Shaughnessy A."/>
            <person name="Dike S."/>
            <person name="Dedhia N."/>
            <person name="Preston R."/>
            <person name="Balija V."/>
            <person name="McCombie W.R."/>
            <person name="Chow T."/>
            <person name="Chen H."/>
            <person name="Chung M."/>
            <person name="Chen C."/>
            <person name="Shaw J."/>
            <person name="Wu H."/>
            <person name="Hsiao K."/>
            <person name="Chao Y."/>
            <person name="Chu M."/>
            <person name="Cheng C."/>
            <person name="Hour A."/>
            <person name="Lee P."/>
            <person name="Lin S."/>
            <person name="Lin Y."/>
            <person name="Liou J."/>
            <person name="Liu S."/>
            <person name="Hsing Y."/>
            <person name="Raghuvanshi S."/>
            <person name="Mohanty A."/>
            <person name="Bharti A.K."/>
            <person name="Gaur A."/>
            <person name="Gupta V."/>
            <person name="Kumar D."/>
            <person name="Ravi V."/>
            <person name="Vij S."/>
            <person name="Kapur A."/>
            <person name="Khurana P."/>
            <person name="Khurana P."/>
            <person name="Khurana J.P."/>
            <person name="Tyagi A.K."/>
            <person name="Gaikwad K."/>
            <person name="Singh A."/>
            <person name="Dalal V."/>
            <person name="Srivastava S."/>
            <person name="Dixit A."/>
            <person name="Pal A.K."/>
            <person name="Ghazi I.A."/>
            <person name="Yadav M."/>
            <person name="Pandit A."/>
            <person name="Bhargava A."/>
            <person name="Sureshbabu K."/>
            <person name="Batra K."/>
            <person name="Sharma T.R."/>
            <person name="Mohapatra T."/>
            <person name="Singh N.K."/>
            <person name="Messing J."/>
            <person name="Nelson A.B."/>
            <person name="Fuks G."/>
            <person name="Kavchok S."/>
            <person name="Keizer G."/>
            <person name="Linton E."/>
            <person name="Llaca V."/>
            <person name="Song R."/>
            <person name="Tanyolac B."/>
            <person name="Young S."/>
            <person name="Ho-Il K."/>
            <person name="Hahn J.H."/>
            <person name="Sangsakoo G."/>
            <person name="Vanavichit A."/>
            <person name="de Mattos Luiz.A.T."/>
            <person name="Zimmer P.D."/>
            <person name="Malone G."/>
            <person name="Dellagostin O."/>
            <person name="de Oliveira A.C."/>
            <person name="Bevan M."/>
            <person name="Bancroft I."/>
            <person name="Minx P."/>
            <person name="Cordum H."/>
            <person name="Wilson R."/>
            <person name="Cheng Z."/>
            <person name="Jin W."/>
            <person name="Jiang J."/>
            <person name="Leong S.A."/>
            <person name="Iwama H."/>
            <person name="Gojobori T."/>
            <person name="Itoh T."/>
            <person name="Niimura Y."/>
            <person name="Fujii Y."/>
            <person name="Habara T."/>
            <person name="Sakai H."/>
            <person name="Sato Y."/>
            <person name="Wilson G."/>
            <person name="Kumar K."/>
            <person name="McCouch S."/>
            <person name="Juretic N."/>
            <person name="Hoen D."/>
            <person name="Wright S."/>
            <person name="Bruskiewich R."/>
            <person name="Bureau T."/>
            <person name="Miyao A."/>
            <person name="Hirochika H."/>
            <person name="Nishikawa T."/>
            <person name="Kadowaki K."/>
            <person name="Sugiura M."/>
            <person name="Burr B."/>
            <person name="Sasaki T."/>
        </authorList>
    </citation>
    <scope>NUCLEOTIDE SEQUENCE [LARGE SCALE GENOMIC DNA]</scope>
    <source>
        <strain evidence="22">cv. Nipponbare</strain>
    </source>
</reference>
<evidence type="ECO:0000256" key="4">
    <source>
        <dbReference type="ARBA" id="ARBA00022722"/>
    </source>
</evidence>
<dbReference type="InterPro" id="IPR036875">
    <property type="entry name" value="Znf_CCHC_sf"/>
</dbReference>
<reference evidence="22" key="2">
    <citation type="journal article" date="2008" name="Nucleic Acids Res.">
        <title>The rice annotation project database (RAP-DB): 2008 update.</title>
        <authorList>
            <consortium name="The rice annotation project (RAP)"/>
        </authorList>
    </citation>
    <scope>GENOME REANNOTATION</scope>
    <source>
        <strain evidence="22">cv. Nipponbare</strain>
    </source>
</reference>
<dbReference type="InterPro" id="IPR001584">
    <property type="entry name" value="Integrase_cat-core"/>
</dbReference>
<feature type="region of interest" description="Disordered" evidence="18">
    <location>
        <begin position="479"/>
        <end position="508"/>
    </location>
</feature>
<organism evidence="21 22">
    <name type="scientific">Oryza sativa subsp. japonica</name>
    <name type="common">Rice</name>
    <dbReference type="NCBI Taxonomy" id="39947"/>
    <lineage>
        <taxon>Eukaryota</taxon>
        <taxon>Viridiplantae</taxon>
        <taxon>Streptophyta</taxon>
        <taxon>Embryophyta</taxon>
        <taxon>Tracheophyta</taxon>
        <taxon>Spermatophyta</taxon>
        <taxon>Magnoliopsida</taxon>
        <taxon>Liliopsida</taxon>
        <taxon>Poales</taxon>
        <taxon>Poaceae</taxon>
        <taxon>BOP clade</taxon>
        <taxon>Oryzoideae</taxon>
        <taxon>Oryzeae</taxon>
        <taxon>Oryzinae</taxon>
        <taxon>Oryza</taxon>
        <taxon>Oryza sativa</taxon>
    </lineage>
</organism>
<evidence type="ECO:0000256" key="15">
    <source>
        <dbReference type="ARBA" id="ARBA00023268"/>
    </source>
</evidence>
<dbReference type="Gene3D" id="3.10.20.370">
    <property type="match status" value="1"/>
</dbReference>
<dbReference type="SUPFAM" id="SSF56672">
    <property type="entry name" value="DNA/RNA polymerases"/>
    <property type="match status" value="1"/>
</dbReference>
<name>Q6MWH3_ORYSJ</name>
<evidence type="ECO:0000256" key="11">
    <source>
        <dbReference type="ARBA" id="ARBA00022918"/>
    </source>
</evidence>
<dbReference type="Pfam" id="PF24626">
    <property type="entry name" value="SH3_Tf2-1"/>
    <property type="match status" value="1"/>
</dbReference>
<dbReference type="SUPFAM" id="SSF57756">
    <property type="entry name" value="Retrovirus zinc finger-like domains"/>
    <property type="match status" value="1"/>
</dbReference>
<dbReference type="CDD" id="cd00303">
    <property type="entry name" value="retropepsin_like"/>
    <property type="match status" value="1"/>
</dbReference>
<evidence type="ECO:0000256" key="17">
    <source>
        <dbReference type="SAM" id="Coils"/>
    </source>
</evidence>